<evidence type="ECO:0000256" key="3">
    <source>
        <dbReference type="ARBA" id="ARBA00022603"/>
    </source>
</evidence>
<accession>A0A8H9MED7</accession>
<dbReference type="Gene3D" id="3.40.50.150">
    <property type="entry name" value="Vaccinia Virus protein VP39"/>
    <property type="match status" value="1"/>
</dbReference>
<organism evidence="7 8">
    <name type="scientific">Amycolatopsis bartoniae</name>
    <dbReference type="NCBI Taxonomy" id="941986"/>
    <lineage>
        <taxon>Bacteria</taxon>
        <taxon>Bacillati</taxon>
        <taxon>Actinomycetota</taxon>
        <taxon>Actinomycetes</taxon>
        <taxon>Pseudonocardiales</taxon>
        <taxon>Pseudonocardiaceae</taxon>
        <taxon>Amycolatopsis</taxon>
    </lineage>
</organism>
<dbReference type="GO" id="GO:0008168">
    <property type="term" value="F:methyltransferase activity"/>
    <property type="evidence" value="ECO:0007669"/>
    <property type="project" value="UniProtKB-UniRule"/>
</dbReference>
<dbReference type="GO" id="GO:0032259">
    <property type="term" value="P:methylation"/>
    <property type="evidence" value="ECO:0007669"/>
    <property type="project" value="UniProtKB-KW"/>
</dbReference>
<dbReference type="RefSeq" id="WP_145936804.1">
    <property type="nucleotide sequence ID" value="NZ_BNAV01000011.1"/>
</dbReference>
<reference evidence="7" key="1">
    <citation type="journal article" date="2014" name="Int. J. Syst. Evol. Microbiol.">
        <title>Complete genome sequence of Corynebacterium casei LMG S-19264T (=DSM 44701T), isolated from a smear-ripened cheese.</title>
        <authorList>
            <consortium name="US DOE Joint Genome Institute (JGI-PGF)"/>
            <person name="Walter F."/>
            <person name="Albersmeier A."/>
            <person name="Kalinowski J."/>
            <person name="Ruckert C."/>
        </authorList>
    </citation>
    <scope>NUCLEOTIDE SEQUENCE</scope>
    <source>
        <strain evidence="7">CGMCC 4.7679</strain>
    </source>
</reference>
<keyword evidence="8" id="KW-1185">Reference proteome</keyword>
<evidence type="ECO:0000256" key="2">
    <source>
        <dbReference type="ARBA" id="ARBA00008138"/>
    </source>
</evidence>
<evidence type="ECO:0000256" key="1">
    <source>
        <dbReference type="ARBA" id="ARBA00003907"/>
    </source>
</evidence>
<dbReference type="SUPFAM" id="SSF53335">
    <property type="entry name" value="S-adenosyl-L-methionine-dependent methyltransferases"/>
    <property type="match status" value="1"/>
</dbReference>
<protein>
    <recommendedName>
        <fullName evidence="6">S-adenosyl-L-methionine-dependent methyltransferase</fullName>
        <ecNumber evidence="6">2.1.1.-</ecNumber>
    </recommendedName>
</protein>
<dbReference type="InterPro" id="IPR011610">
    <property type="entry name" value="SAM_mthyl_Trfase_ML2640-like"/>
</dbReference>
<keyword evidence="4" id="KW-0808">Transferase</keyword>
<keyword evidence="3 6" id="KW-0489">Methyltransferase</keyword>
<proteinExistence type="inferred from homology"/>
<evidence type="ECO:0000256" key="4">
    <source>
        <dbReference type="ARBA" id="ARBA00022679"/>
    </source>
</evidence>
<dbReference type="Pfam" id="PF04072">
    <property type="entry name" value="LCM"/>
    <property type="match status" value="1"/>
</dbReference>
<comment type="function">
    <text evidence="1 6">Exhibits S-adenosyl-L-methionine-dependent methyltransferase activity.</text>
</comment>
<dbReference type="AlphaFoldDB" id="A0A8H9MED7"/>
<keyword evidence="5 6" id="KW-0949">S-adenosyl-L-methionine</keyword>
<comment type="caution">
    <text evidence="7">The sequence shown here is derived from an EMBL/GenBank/DDBJ whole genome shotgun (WGS) entry which is preliminary data.</text>
</comment>
<dbReference type="NCBIfam" id="TIGR00027">
    <property type="entry name" value="mthyl_TIGR00027"/>
    <property type="match status" value="1"/>
</dbReference>
<dbReference type="OrthoDB" id="9806164at2"/>
<dbReference type="PANTHER" id="PTHR43619:SF2">
    <property type="entry name" value="S-ADENOSYL-L-METHIONINE-DEPENDENT METHYLTRANSFERASES SUPERFAMILY PROTEIN"/>
    <property type="match status" value="1"/>
</dbReference>
<evidence type="ECO:0000313" key="8">
    <source>
        <dbReference type="Proteomes" id="UP000658656"/>
    </source>
</evidence>
<dbReference type="InterPro" id="IPR007213">
    <property type="entry name" value="Ppm1/Ppm2/Tcmp"/>
</dbReference>
<dbReference type="InterPro" id="IPR029063">
    <property type="entry name" value="SAM-dependent_MTases_sf"/>
</dbReference>
<evidence type="ECO:0000313" key="7">
    <source>
        <dbReference type="EMBL" id="GHF76718.1"/>
    </source>
</evidence>
<comment type="similarity">
    <text evidence="2 6">Belongs to the UPF0677 family.</text>
</comment>
<evidence type="ECO:0000256" key="6">
    <source>
        <dbReference type="RuleBase" id="RU362030"/>
    </source>
</evidence>
<dbReference type="PANTHER" id="PTHR43619">
    <property type="entry name" value="S-ADENOSYL-L-METHIONINE-DEPENDENT METHYLTRANSFERASE YKTD-RELATED"/>
    <property type="match status" value="1"/>
</dbReference>
<reference evidence="7" key="2">
    <citation type="submission" date="2020-09" db="EMBL/GenBank/DDBJ databases">
        <authorList>
            <person name="Sun Q."/>
            <person name="Zhou Y."/>
        </authorList>
    </citation>
    <scope>NUCLEOTIDE SEQUENCE</scope>
    <source>
        <strain evidence="7">CGMCC 4.7679</strain>
    </source>
</reference>
<name>A0A8H9MED7_9PSEU</name>
<evidence type="ECO:0000256" key="5">
    <source>
        <dbReference type="ARBA" id="ARBA00022691"/>
    </source>
</evidence>
<dbReference type="EC" id="2.1.1.-" evidence="6"/>
<sequence length="289" mass="31514">MSAVPGSSTAETAALLRAVGALLPESGPRNPDVLAARLLPWSPSARALVKVPGLRLLIRRAVLRKWPAALWYEVVRTIHLDEVLTAELATGAAQVVLLGAGLDSRAHRLRLGDARVFEVDQAPMSAWKRHRARHLPGADIRYLAANLHDDDLAEALAGGGFEPTARTVVVWSGVTPYLRTEGVEATLRWFARQAPGSSLVFDYCWQEALDGTIPEARAAMRDVAARGEPWRWGIPRGRADDLLTSFGLQLVEDLEVAEAQRRYLTRPDGSVQGPVWFFGGFVHARVPAG</sequence>
<dbReference type="Proteomes" id="UP000658656">
    <property type="component" value="Unassembled WGS sequence"/>
</dbReference>
<gene>
    <name evidence="7" type="ORF">GCM10017566_58570</name>
</gene>
<dbReference type="EMBL" id="BNAV01000011">
    <property type="protein sequence ID" value="GHF76718.1"/>
    <property type="molecule type" value="Genomic_DNA"/>
</dbReference>